<keyword evidence="1" id="KW-1133">Transmembrane helix</keyword>
<dbReference type="GO" id="GO:0005886">
    <property type="term" value="C:plasma membrane"/>
    <property type="evidence" value="ECO:0007669"/>
    <property type="project" value="UniProtKB-SubCell"/>
</dbReference>
<dbReference type="GO" id="GO:0140359">
    <property type="term" value="F:ABC-type transporter activity"/>
    <property type="evidence" value="ECO:0007669"/>
    <property type="project" value="InterPro"/>
</dbReference>
<evidence type="ECO:0000313" key="2">
    <source>
        <dbReference type="EMBL" id="EEP44945.1"/>
    </source>
</evidence>
<feature type="transmembrane region" description="Helical" evidence="1">
    <location>
        <begin position="37"/>
        <end position="58"/>
    </location>
</feature>
<comment type="caution">
    <text evidence="2">The sequence shown here is derived from an EMBL/GenBank/DDBJ whole genome shotgun (WGS) entry which is preliminary data.</text>
</comment>
<keyword evidence="1" id="KW-0472">Membrane</keyword>
<organism evidence="2 3">
    <name type="scientific">Collinsella intestinalis DSM 13280</name>
    <dbReference type="NCBI Taxonomy" id="521003"/>
    <lineage>
        <taxon>Bacteria</taxon>
        <taxon>Bacillati</taxon>
        <taxon>Actinomycetota</taxon>
        <taxon>Coriobacteriia</taxon>
        <taxon>Coriobacteriales</taxon>
        <taxon>Coriobacteriaceae</taxon>
        <taxon>Collinsella</taxon>
    </lineage>
</organism>
<proteinExistence type="predicted"/>
<name>C4F8S3_9ACTN</name>
<evidence type="ECO:0000256" key="1">
    <source>
        <dbReference type="SAM" id="Phobius"/>
    </source>
</evidence>
<dbReference type="eggNOG" id="COG1277">
    <property type="taxonomic scope" value="Bacteria"/>
</dbReference>
<keyword evidence="1" id="KW-0812">Transmembrane</keyword>
<feature type="non-terminal residue" evidence="2">
    <location>
        <position position="1"/>
    </location>
</feature>
<gene>
    <name evidence="2" type="ORF">COLINT_02447</name>
</gene>
<reference evidence="2 3" key="1">
    <citation type="submission" date="2009-04" db="EMBL/GenBank/DDBJ databases">
        <authorList>
            <person name="Weinstock G."/>
            <person name="Sodergren E."/>
            <person name="Clifton S."/>
            <person name="Fulton L."/>
            <person name="Fulton B."/>
            <person name="Courtney L."/>
            <person name="Fronick C."/>
            <person name="Harrison M."/>
            <person name="Strong C."/>
            <person name="Farmer C."/>
            <person name="Delahaunty K."/>
            <person name="Markovic C."/>
            <person name="Hall O."/>
            <person name="Minx P."/>
            <person name="Tomlinson C."/>
            <person name="Mitreva M."/>
            <person name="Nelson J."/>
            <person name="Hou S."/>
            <person name="Wollam A."/>
            <person name="Pepin K.H."/>
            <person name="Johnson M."/>
            <person name="Bhonagiri V."/>
            <person name="Nash W.E."/>
            <person name="Warren W."/>
            <person name="Chinwalla A."/>
            <person name="Mardis E.R."/>
            <person name="Wilson R.K."/>
        </authorList>
    </citation>
    <scope>NUCLEOTIDE SEQUENCE [LARGE SCALE GENOMIC DNA]</scope>
    <source>
        <strain evidence="2 3">DSM 13280</strain>
    </source>
</reference>
<feature type="transmembrane region" description="Helical" evidence="1">
    <location>
        <begin position="322"/>
        <end position="343"/>
    </location>
</feature>
<dbReference type="Pfam" id="PF12679">
    <property type="entry name" value="ABC2_membrane_2"/>
    <property type="match status" value="1"/>
</dbReference>
<protein>
    <submittedName>
        <fullName evidence="2">Uncharacterized protein</fullName>
    </submittedName>
</protein>
<feature type="transmembrane region" description="Helical" evidence="1">
    <location>
        <begin position="269"/>
        <end position="302"/>
    </location>
</feature>
<dbReference type="AlphaFoldDB" id="C4F8S3"/>
<dbReference type="PANTHER" id="PTHR37305">
    <property type="entry name" value="INTEGRAL MEMBRANE PROTEIN-RELATED"/>
    <property type="match status" value="1"/>
</dbReference>
<dbReference type="STRING" id="521003.COLINT_02447"/>
<feature type="transmembrane region" description="Helical" evidence="1">
    <location>
        <begin position="403"/>
        <end position="432"/>
    </location>
</feature>
<accession>C4F8S3</accession>
<dbReference type="PANTHER" id="PTHR37305:SF1">
    <property type="entry name" value="MEMBRANE PROTEIN"/>
    <property type="match status" value="1"/>
</dbReference>
<evidence type="ECO:0000313" key="3">
    <source>
        <dbReference type="Proteomes" id="UP000003295"/>
    </source>
</evidence>
<sequence length="441" mass="46682">PGPPTPIAADAAAPISEVADMLSLIKFELKKMLTRRVAVAANAGAIVMLVAVMALNVMQARAEGNIGEILSGPEAIAHRREVAEARAGELTPERVAADIARYQEIAYERLNPEELAEMSDAAAYEAVAEAYDEATRLELYDPYYITLLKPWAVRGLEPYQYAFRVTPEMALDFYGALAASLQDSLDEGMGGEWVYSPAERAFWTEKEAGVAEPIGYGWSGGWDNILDCTAFLVFAIFAACVTVTPLFASEYREGTDAVLLSSLNGRGRLVAAKLAAAALYATALFAAGAAIVCGVSLAFYGAGGADLAIQNYALASPYNLTMAQAAALYIGIFYLVMLGMLALTLALSASTPSTLAIIVTDVVVLFVTGLLPSAGVGVLRHILTLFPMGLQSPFDMFAALFSYPVGPVVLDLIGMAALVYGALVAVGVPLALGRWCRHQVA</sequence>
<feature type="transmembrane region" description="Helical" evidence="1">
    <location>
        <begin position="355"/>
        <end position="383"/>
    </location>
</feature>
<feature type="transmembrane region" description="Helical" evidence="1">
    <location>
        <begin position="229"/>
        <end position="248"/>
    </location>
</feature>
<dbReference type="HOGENOM" id="CLU_620442_0_0_11"/>
<dbReference type="EMBL" id="ABXH02000005">
    <property type="protein sequence ID" value="EEP44945.1"/>
    <property type="molecule type" value="Genomic_DNA"/>
</dbReference>
<dbReference type="Proteomes" id="UP000003295">
    <property type="component" value="Unassembled WGS sequence"/>
</dbReference>